<evidence type="ECO:0000256" key="1">
    <source>
        <dbReference type="ARBA" id="ARBA00022512"/>
    </source>
</evidence>
<evidence type="ECO:0000256" key="3">
    <source>
        <dbReference type="ARBA" id="ARBA00022729"/>
    </source>
</evidence>
<accession>A0A679IQL7</accession>
<name>A0A679IQL7_9ENTE</name>
<dbReference type="RefSeq" id="WP_173103429.1">
    <property type="nucleotide sequence ID" value="NZ_AP022822.1"/>
</dbReference>
<keyword evidence="2" id="KW-0964">Secreted</keyword>
<evidence type="ECO:0000256" key="4">
    <source>
        <dbReference type="ARBA" id="ARBA00023088"/>
    </source>
</evidence>
<dbReference type="InterPro" id="IPR019931">
    <property type="entry name" value="LPXTG_anchor"/>
</dbReference>
<evidence type="ECO:0000256" key="5">
    <source>
        <dbReference type="SAM" id="Phobius"/>
    </source>
</evidence>
<proteinExistence type="predicted"/>
<keyword evidence="5" id="KW-0472">Membrane</keyword>
<evidence type="ECO:0000313" key="7">
    <source>
        <dbReference type="EMBL" id="BCA86254.1"/>
    </source>
</evidence>
<evidence type="ECO:0000313" key="8">
    <source>
        <dbReference type="Proteomes" id="UP000502998"/>
    </source>
</evidence>
<keyword evidence="1" id="KW-0134">Cell wall</keyword>
<dbReference type="Proteomes" id="UP000502998">
    <property type="component" value="Chromosome"/>
</dbReference>
<dbReference type="EMBL" id="AP022822">
    <property type="protein sequence ID" value="BCA86254.1"/>
    <property type="molecule type" value="Genomic_DNA"/>
</dbReference>
<dbReference type="KEGG" id="esg:EsVE80_17770"/>
<keyword evidence="8" id="KW-1185">Reference proteome</keyword>
<organism evidence="7 8">
    <name type="scientific">Enterococcus saigonensis</name>
    <dbReference type="NCBI Taxonomy" id="1805431"/>
    <lineage>
        <taxon>Bacteria</taxon>
        <taxon>Bacillati</taxon>
        <taxon>Bacillota</taxon>
        <taxon>Bacilli</taxon>
        <taxon>Lactobacillales</taxon>
        <taxon>Enterococcaceae</taxon>
        <taxon>Enterococcus</taxon>
    </lineage>
</organism>
<dbReference type="Pfam" id="PF00746">
    <property type="entry name" value="Gram_pos_anchor"/>
    <property type="match status" value="1"/>
</dbReference>
<reference evidence="7 8" key="1">
    <citation type="submission" date="2020-02" db="EMBL/GenBank/DDBJ databases">
        <title>Characterization of vanA genotype vancomycin-resistant Enterococcus saigonensis VE80.</title>
        <authorList>
            <person name="Harada T."/>
            <person name="Motooka D."/>
            <person name="Nakamura S."/>
            <person name="Yamamoto Y."/>
            <person name="Kawahara R."/>
            <person name="Kawatsu K."/>
        </authorList>
    </citation>
    <scope>NUCLEOTIDE SEQUENCE [LARGE SCALE GENOMIC DNA]</scope>
    <source>
        <strain evidence="7 8">VE80</strain>
    </source>
</reference>
<protein>
    <recommendedName>
        <fullName evidence="6">Gram-positive cocci surface proteins LPxTG domain-containing protein</fullName>
    </recommendedName>
</protein>
<dbReference type="AlphaFoldDB" id="A0A679IQL7"/>
<feature type="domain" description="Gram-positive cocci surface proteins LPxTG" evidence="6">
    <location>
        <begin position="64"/>
        <end position="97"/>
    </location>
</feature>
<keyword evidence="3" id="KW-0732">Signal</keyword>
<keyword evidence="5" id="KW-0812">Transmembrane</keyword>
<keyword evidence="4" id="KW-0572">Peptidoglycan-anchor</keyword>
<keyword evidence="5" id="KW-1133">Transmembrane helix</keyword>
<gene>
    <name evidence="7" type="ORF">EsVE80_17770</name>
</gene>
<evidence type="ECO:0000259" key="6">
    <source>
        <dbReference type="Pfam" id="PF00746"/>
    </source>
</evidence>
<sequence length="100" mass="11512">MKKIYGLIGKFFLGGLIFLFCVMPPRVALANSATSKMTNHMQIELYEKDKNKNSSLSGNHQFYPKTGEIQVMGYTFVGTSFIVFSLFVFFEKRRKHDEES</sequence>
<evidence type="ECO:0000256" key="2">
    <source>
        <dbReference type="ARBA" id="ARBA00022525"/>
    </source>
</evidence>
<feature type="transmembrane region" description="Helical" evidence="5">
    <location>
        <begin position="71"/>
        <end position="90"/>
    </location>
</feature>
<dbReference type="NCBIfam" id="TIGR01167">
    <property type="entry name" value="LPXTG_anchor"/>
    <property type="match status" value="1"/>
</dbReference>